<dbReference type="InParanoid" id="A0A482XQP1"/>
<dbReference type="SMR" id="A0A482XQP1"/>
<sequence>MSRQIDSFALKDCRTACALGLCYISGWKYLRSSHQNVQAERLLSSAQTPDADADALLKRCVTWPEGNKRDDFNVIVFCLDLL</sequence>
<comment type="caution">
    <text evidence="1">The sequence shown here is derived from an EMBL/GenBank/DDBJ whole genome shotgun (WGS) entry which is preliminary data.</text>
</comment>
<accession>A0A482XQP1</accession>
<reference evidence="1 2" key="1">
    <citation type="journal article" date="2017" name="Gigascience">
        <title>Genome sequence of the small brown planthopper, Laodelphax striatellus.</title>
        <authorList>
            <person name="Zhu J."/>
            <person name="Jiang F."/>
            <person name="Wang X."/>
            <person name="Yang P."/>
            <person name="Bao Y."/>
            <person name="Zhao W."/>
            <person name="Wang W."/>
            <person name="Lu H."/>
            <person name="Wang Q."/>
            <person name="Cui N."/>
            <person name="Li J."/>
            <person name="Chen X."/>
            <person name="Luo L."/>
            <person name="Yu J."/>
            <person name="Kang L."/>
            <person name="Cui F."/>
        </authorList>
    </citation>
    <scope>NUCLEOTIDE SEQUENCE [LARGE SCALE GENOMIC DNA]</scope>
    <source>
        <strain evidence="1">Lst14</strain>
    </source>
</reference>
<dbReference type="EMBL" id="QKKF02002192">
    <property type="protein sequence ID" value="RZF48475.1"/>
    <property type="molecule type" value="Genomic_DNA"/>
</dbReference>
<dbReference type="AlphaFoldDB" id="A0A482XQP1"/>
<proteinExistence type="predicted"/>
<name>A0A482XQP1_LAOST</name>
<gene>
    <name evidence="1" type="ORF">LSTR_LSTR017226</name>
</gene>
<protein>
    <submittedName>
        <fullName evidence="1">Uncharacterized protein</fullName>
    </submittedName>
</protein>
<keyword evidence="2" id="KW-1185">Reference proteome</keyword>
<organism evidence="1 2">
    <name type="scientific">Laodelphax striatellus</name>
    <name type="common">Small brown planthopper</name>
    <name type="synonym">Delphax striatella</name>
    <dbReference type="NCBI Taxonomy" id="195883"/>
    <lineage>
        <taxon>Eukaryota</taxon>
        <taxon>Metazoa</taxon>
        <taxon>Ecdysozoa</taxon>
        <taxon>Arthropoda</taxon>
        <taxon>Hexapoda</taxon>
        <taxon>Insecta</taxon>
        <taxon>Pterygota</taxon>
        <taxon>Neoptera</taxon>
        <taxon>Paraneoptera</taxon>
        <taxon>Hemiptera</taxon>
        <taxon>Auchenorrhyncha</taxon>
        <taxon>Fulgoroidea</taxon>
        <taxon>Delphacidae</taxon>
        <taxon>Criomorphinae</taxon>
        <taxon>Laodelphax</taxon>
    </lineage>
</organism>
<evidence type="ECO:0000313" key="2">
    <source>
        <dbReference type="Proteomes" id="UP000291343"/>
    </source>
</evidence>
<dbReference type="Proteomes" id="UP000291343">
    <property type="component" value="Unassembled WGS sequence"/>
</dbReference>
<evidence type="ECO:0000313" key="1">
    <source>
        <dbReference type="EMBL" id="RZF48475.1"/>
    </source>
</evidence>